<keyword evidence="8" id="KW-0732">Signal</keyword>
<dbReference type="GO" id="GO:0050768">
    <property type="term" value="P:negative regulation of neurogenesis"/>
    <property type="evidence" value="ECO:0007669"/>
    <property type="project" value="Ensembl"/>
</dbReference>
<dbReference type="GO" id="GO:0051289">
    <property type="term" value="P:protein homotetramerization"/>
    <property type="evidence" value="ECO:0007669"/>
    <property type="project" value="Ensembl"/>
</dbReference>
<dbReference type="GO" id="GO:0050680">
    <property type="term" value="P:negative regulation of epithelial cell proliferation"/>
    <property type="evidence" value="ECO:0007669"/>
    <property type="project" value="Ensembl"/>
</dbReference>
<comment type="subcellular location">
    <subcellularLocation>
        <location evidence="1">Secreted</location>
    </subcellularLocation>
</comment>
<keyword evidence="6" id="KW-0391">Immunity</keyword>
<dbReference type="InterPro" id="IPR013783">
    <property type="entry name" value="Ig-like_fold"/>
</dbReference>
<dbReference type="GO" id="GO:2000978">
    <property type="term" value="P:negative regulation of forebrain neuron differentiation"/>
    <property type="evidence" value="ECO:0007669"/>
    <property type="project" value="Ensembl"/>
</dbReference>
<evidence type="ECO:0000256" key="6">
    <source>
        <dbReference type="ARBA" id="ARBA00022859"/>
    </source>
</evidence>
<dbReference type="InterPro" id="IPR007110">
    <property type="entry name" value="Ig-like_dom"/>
</dbReference>
<dbReference type="GO" id="GO:0005576">
    <property type="term" value="C:extracellular region"/>
    <property type="evidence" value="ECO:0007669"/>
    <property type="project" value="UniProtKB-SubCell"/>
</dbReference>
<dbReference type="GO" id="GO:0034757">
    <property type="term" value="P:negative regulation of iron ion transport"/>
    <property type="evidence" value="ECO:0007669"/>
    <property type="project" value="Ensembl"/>
</dbReference>
<dbReference type="FunFam" id="2.60.40.10:FF:001005">
    <property type="entry name" value="Beta-2-microglobulin"/>
    <property type="match status" value="1"/>
</dbReference>
<reference evidence="10" key="2">
    <citation type="submission" date="2025-09" db="UniProtKB">
        <authorList>
            <consortium name="Ensembl"/>
        </authorList>
    </citation>
    <scope>IDENTIFICATION</scope>
</reference>
<dbReference type="PANTHER" id="PTHR19944:SF62">
    <property type="entry name" value="BETA-2-MICROGLOBULIN"/>
    <property type="match status" value="1"/>
</dbReference>
<dbReference type="GO" id="GO:0002726">
    <property type="term" value="P:positive regulation of T cell cytokine production"/>
    <property type="evidence" value="ECO:0007669"/>
    <property type="project" value="Ensembl"/>
</dbReference>
<dbReference type="GO" id="GO:0005794">
    <property type="term" value="C:Golgi apparatus"/>
    <property type="evidence" value="ECO:0007669"/>
    <property type="project" value="Ensembl"/>
</dbReference>
<keyword evidence="4" id="KW-0490">MHC I</keyword>
<dbReference type="SMART" id="SM00407">
    <property type="entry name" value="IGc1"/>
    <property type="match status" value="1"/>
</dbReference>
<dbReference type="GO" id="GO:0005198">
    <property type="term" value="F:structural molecule activity"/>
    <property type="evidence" value="ECO:0007669"/>
    <property type="project" value="Ensembl"/>
</dbReference>
<dbReference type="InterPro" id="IPR036179">
    <property type="entry name" value="Ig-like_dom_sf"/>
</dbReference>
<evidence type="ECO:0000256" key="7">
    <source>
        <dbReference type="ARBA" id="ARBA00023319"/>
    </source>
</evidence>
<dbReference type="GO" id="GO:1990712">
    <property type="term" value="C:HFE-transferrin receptor complex"/>
    <property type="evidence" value="ECO:0007669"/>
    <property type="project" value="Ensembl"/>
</dbReference>
<dbReference type="GO" id="GO:0009897">
    <property type="term" value="C:external side of plasma membrane"/>
    <property type="evidence" value="ECO:0007669"/>
    <property type="project" value="Ensembl"/>
</dbReference>
<dbReference type="GO" id="GO:0007611">
    <property type="term" value="P:learning or memory"/>
    <property type="evidence" value="ECO:0007669"/>
    <property type="project" value="Ensembl"/>
</dbReference>
<dbReference type="GO" id="GO:0045646">
    <property type="term" value="P:regulation of erythrocyte differentiation"/>
    <property type="evidence" value="ECO:0007669"/>
    <property type="project" value="Ensembl"/>
</dbReference>
<dbReference type="OMA" id="EDVFSCR"/>
<dbReference type="GO" id="GO:0019885">
    <property type="term" value="P:antigen processing and presentation of endogenous peptide antigen via MHC class I"/>
    <property type="evidence" value="ECO:0007669"/>
    <property type="project" value="Ensembl"/>
</dbReference>
<dbReference type="GO" id="GO:0048260">
    <property type="term" value="P:positive regulation of receptor-mediated endocytosis"/>
    <property type="evidence" value="ECO:0007669"/>
    <property type="project" value="Ensembl"/>
</dbReference>
<evidence type="ECO:0000256" key="3">
    <source>
        <dbReference type="ARBA" id="ARBA00018767"/>
    </source>
</evidence>
<comment type="similarity">
    <text evidence="2">Belongs to the beta-2-microglobulin family.</text>
</comment>
<dbReference type="GO" id="GO:0005829">
    <property type="term" value="C:cytosol"/>
    <property type="evidence" value="ECO:0007669"/>
    <property type="project" value="Ensembl"/>
</dbReference>
<accession>A0A8D0B7H7</accession>
<dbReference type="GO" id="GO:0042824">
    <property type="term" value="C:MHC class I peptide loading complex"/>
    <property type="evidence" value="ECO:0007669"/>
    <property type="project" value="Ensembl"/>
</dbReference>
<dbReference type="GO" id="GO:0033572">
    <property type="term" value="P:transferrin transport"/>
    <property type="evidence" value="ECO:0007669"/>
    <property type="project" value="Ensembl"/>
</dbReference>
<evidence type="ECO:0000256" key="1">
    <source>
        <dbReference type="ARBA" id="ARBA00004613"/>
    </source>
</evidence>
<dbReference type="GO" id="GO:0060586">
    <property type="term" value="P:multicellular organismal-level iron ion homeostasis"/>
    <property type="evidence" value="ECO:0007669"/>
    <property type="project" value="Ensembl"/>
</dbReference>
<dbReference type="Proteomes" id="UP000694421">
    <property type="component" value="Unplaced"/>
</dbReference>
<dbReference type="InterPro" id="IPR003597">
    <property type="entry name" value="Ig_C1-set"/>
</dbReference>
<feature type="domain" description="Ig-like" evidence="9">
    <location>
        <begin position="25"/>
        <end position="114"/>
    </location>
</feature>
<dbReference type="InterPro" id="IPR050160">
    <property type="entry name" value="MHC/Immunoglobulin"/>
</dbReference>
<dbReference type="GeneTree" id="ENSGT00690000102227"/>
<evidence type="ECO:0000259" key="9">
    <source>
        <dbReference type="PROSITE" id="PS50835"/>
    </source>
</evidence>
<protein>
    <recommendedName>
        <fullName evidence="3">Beta-2-microglobulin</fullName>
    </recommendedName>
</protein>
<evidence type="ECO:0000313" key="11">
    <source>
        <dbReference type="Proteomes" id="UP000694421"/>
    </source>
</evidence>
<keyword evidence="5" id="KW-0964">Secreted</keyword>
<dbReference type="GO" id="GO:0002502">
    <property type="term" value="P:peptide antigen assembly with MHC class I protein complex"/>
    <property type="evidence" value="ECO:0007669"/>
    <property type="project" value="Ensembl"/>
</dbReference>
<name>A0A8D0B7H7_SALMN</name>
<dbReference type="GO" id="GO:0001913">
    <property type="term" value="P:T cell mediated cytotoxicity"/>
    <property type="evidence" value="ECO:0007669"/>
    <property type="project" value="Ensembl"/>
</dbReference>
<dbReference type="GO" id="GO:1990000">
    <property type="term" value="P:amyloid fibril formation"/>
    <property type="evidence" value="ECO:0007669"/>
    <property type="project" value="Ensembl"/>
</dbReference>
<dbReference type="PROSITE" id="PS50835">
    <property type="entry name" value="IG_LIKE"/>
    <property type="match status" value="1"/>
</dbReference>
<keyword evidence="7" id="KW-0393">Immunoglobulin domain</keyword>
<dbReference type="GO" id="GO:0042026">
    <property type="term" value="P:protein refolding"/>
    <property type="evidence" value="ECO:0007669"/>
    <property type="project" value="Ensembl"/>
</dbReference>
<dbReference type="GO" id="GO:0002481">
    <property type="term" value="P:antigen processing and presentation of exogenous protein antigen via MHC class Ib, TAP-dependent"/>
    <property type="evidence" value="ECO:0007669"/>
    <property type="project" value="Ensembl"/>
</dbReference>
<proteinExistence type="inferred from homology"/>
<dbReference type="GO" id="GO:0071283">
    <property type="term" value="P:cellular response to iron(III) ion"/>
    <property type="evidence" value="ECO:0007669"/>
    <property type="project" value="Ensembl"/>
</dbReference>
<evidence type="ECO:0000256" key="8">
    <source>
        <dbReference type="SAM" id="SignalP"/>
    </source>
</evidence>
<dbReference type="GO" id="GO:2000774">
    <property type="term" value="P:positive regulation of cellular senescence"/>
    <property type="evidence" value="ECO:0007669"/>
    <property type="project" value="Ensembl"/>
</dbReference>
<dbReference type="SUPFAM" id="SSF48726">
    <property type="entry name" value="Immunoglobulin"/>
    <property type="match status" value="1"/>
</dbReference>
<reference evidence="10" key="1">
    <citation type="submission" date="2025-08" db="UniProtKB">
        <authorList>
            <consortium name="Ensembl"/>
        </authorList>
    </citation>
    <scope>IDENTIFICATION</scope>
</reference>
<dbReference type="AlphaFoldDB" id="A0A8D0B7H7"/>
<dbReference type="GO" id="GO:0001916">
    <property type="term" value="P:positive regulation of T cell mediated cytotoxicity"/>
    <property type="evidence" value="ECO:0007669"/>
    <property type="project" value="Ensembl"/>
</dbReference>
<feature type="chain" id="PRO_5034699799" description="Beta-2-microglobulin" evidence="8">
    <location>
        <begin position="21"/>
        <end position="119"/>
    </location>
</feature>
<dbReference type="GO" id="GO:0071316">
    <property type="term" value="P:cellular response to nicotine"/>
    <property type="evidence" value="ECO:0007669"/>
    <property type="project" value="Ensembl"/>
</dbReference>
<dbReference type="Pfam" id="PF07654">
    <property type="entry name" value="C1-set"/>
    <property type="match status" value="1"/>
</dbReference>
<organism evidence="10 11">
    <name type="scientific">Salvator merianae</name>
    <name type="common">Argentine black and white tegu</name>
    <name type="synonym">Tupinambis merianae</name>
    <dbReference type="NCBI Taxonomy" id="96440"/>
    <lineage>
        <taxon>Eukaryota</taxon>
        <taxon>Metazoa</taxon>
        <taxon>Chordata</taxon>
        <taxon>Craniata</taxon>
        <taxon>Vertebrata</taxon>
        <taxon>Euteleostomi</taxon>
        <taxon>Lepidosauria</taxon>
        <taxon>Squamata</taxon>
        <taxon>Bifurcata</taxon>
        <taxon>Unidentata</taxon>
        <taxon>Episquamata</taxon>
        <taxon>Laterata</taxon>
        <taxon>Teiioidea</taxon>
        <taxon>Teiidae</taxon>
        <taxon>Salvator</taxon>
    </lineage>
</organism>
<evidence type="ECO:0000256" key="5">
    <source>
        <dbReference type="ARBA" id="ARBA00022525"/>
    </source>
</evidence>
<dbReference type="GO" id="GO:0010977">
    <property type="term" value="P:negative regulation of neuron projection development"/>
    <property type="evidence" value="ECO:0007669"/>
    <property type="project" value="Ensembl"/>
</dbReference>
<dbReference type="GO" id="GO:0048261">
    <property type="term" value="P:negative regulation of receptor-mediated endocytosis"/>
    <property type="evidence" value="ECO:0007669"/>
    <property type="project" value="Ensembl"/>
</dbReference>
<evidence type="ECO:0000256" key="2">
    <source>
        <dbReference type="ARBA" id="ARBA00009564"/>
    </source>
</evidence>
<feature type="signal peptide" evidence="8">
    <location>
        <begin position="1"/>
        <end position="20"/>
    </location>
</feature>
<keyword evidence="11" id="KW-1185">Reference proteome</keyword>
<dbReference type="GO" id="GO:0042803">
    <property type="term" value="F:protein homodimerization activity"/>
    <property type="evidence" value="ECO:0007669"/>
    <property type="project" value="Ensembl"/>
</dbReference>
<dbReference type="GO" id="GO:0042612">
    <property type="term" value="C:MHC class I protein complex"/>
    <property type="evidence" value="ECO:0007669"/>
    <property type="project" value="UniProtKB-KW"/>
</dbReference>
<dbReference type="GO" id="GO:0007608">
    <property type="term" value="P:sensory perception of smell"/>
    <property type="evidence" value="ECO:0007669"/>
    <property type="project" value="Ensembl"/>
</dbReference>
<dbReference type="GO" id="GO:0006879">
    <property type="term" value="P:intracellular iron ion homeostasis"/>
    <property type="evidence" value="ECO:0007669"/>
    <property type="project" value="Ensembl"/>
</dbReference>
<dbReference type="Gene3D" id="2.60.40.10">
    <property type="entry name" value="Immunoglobulins"/>
    <property type="match status" value="1"/>
</dbReference>
<dbReference type="GO" id="GO:0033077">
    <property type="term" value="P:T cell differentiation in thymus"/>
    <property type="evidence" value="ECO:0007669"/>
    <property type="project" value="Ensembl"/>
</dbReference>
<dbReference type="Ensembl" id="ENSSMRT00000001694.1">
    <property type="protein sequence ID" value="ENSSMRP00000001411.1"/>
    <property type="gene ID" value="ENSSMRG00000001232.1"/>
</dbReference>
<evidence type="ECO:0000313" key="10">
    <source>
        <dbReference type="Ensembl" id="ENSSMRP00000001411.1"/>
    </source>
</evidence>
<dbReference type="GO" id="GO:0002237">
    <property type="term" value="P:response to molecule of bacterial origin"/>
    <property type="evidence" value="ECO:0007669"/>
    <property type="project" value="Ensembl"/>
</dbReference>
<dbReference type="PANTHER" id="PTHR19944">
    <property type="entry name" value="MHC CLASS II-RELATED"/>
    <property type="match status" value="1"/>
</dbReference>
<sequence length="119" mass="13625">MAKELFLCAVLALCIVALQAELKTPRIQVYSRYPPNAGEENTIHCYVDQFYPPNIDITLLRNGEPIENTARSDLSFDTSWAFNVLVYAKIIYNKNDEITCRVKHSSLSQPKIVKWDPAY</sequence>
<evidence type="ECO:0000256" key="4">
    <source>
        <dbReference type="ARBA" id="ARBA00022451"/>
    </source>
</evidence>